<dbReference type="EMBL" id="JASWHZ010000002">
    <property type="protein sequence ID" value="MDL2419389.1"/>
    <property type="molecule type" value="Genomic_DNA"/>
</dbReference>
<evidence type="ECO:0000313" key="2">
    <source>
        <dbReference type="Proteomes" id="UP001229716"/>
    </source>
</evidence>
<comment type="caution">
    <text evidence="1">The sequence shown here is derived from an EMBL/GenBank/DDBJ whole genome shotgun (WGS) entry which is preliminary data.</text>
</comment>
<evidence type="ECO:0000313" key="1">
    <source>
        <dbReference type="EMBL" id="MDL2419389.1"/>
    </source>
</evidence>
<geneLocation type="plasmid" evidence="1">
    <name>pBS01</name>
</geneLocation>
<organism evidence="1 2">
    <name type="scientific">Bacillus shihchuchen</name>
    <dbReference type="NCBI Taxonomy" id="3036942"/>
    <lineage>
        <taxon>Bacteria</taxon>
        <taxon>Bacillati</taxon>
        <taxon>Bacillota</taxon>
        <taxon>Bacilli</taxon>
        <taxon>Bacillales</taxon>
        <taxon>Bacillaceae</taxon>
        <taxon>Bacillus</taxon>
        <taxon>Bacillus cereus group</taxon>
    </lineage>
</organism>
<dbReference type="Proteomes" id="UP001229716">
    <property type="component" value="Unassembled WGS sequence"/>
</dbReference>
<sequence>MKNEKDLLHNWKIDLQIIKEEKAKNKERKKYKIGSKTEIFGDK</sequence>
<keyword evidence="2" id="KW-1185">Reference proteome</keyword>
<gene>
    <name evidence="1" type="ORF">P6F46_27920</name>
</gene>
<protein>
    <submittedName>
        <fullName evidence="1">Uncharacterized protein</fullName>
    </submittedName>
</protein>
<proteinExistence type="predicted"/>
<reference evidence="1 2" key="1">
    <citation type="journal article" date="2023" name="Int. J. Mol. Sci.">
        <title>Pathogenicity and Genomic Characterization of a Novel Genospecies, Bacillus shihchuchen, of the Bacillus cereus Group Isolated from Chinese Softshell Turtle (Pelodiscus sinensis).</title>
        <authorList>
            <person name="Cheng L.W."/>
            <person name="Byadgi O.V."/>
            <person name="Tsai C.E."/>
            <person name="Wang P.C."/>
            <person name="Chen S.C."/>
        </authorList>
    </citation>
    <scope>NUCLEOTIDE SEQUENCE [LARGE SCALE GENOMIC DNA]</scope>
    <source>
        <strain evidence="1 2">QF108-045</strain>
    </source>
</reference>
<accession>A0ABT7L213</accession>
<keyword evidence="1" id="KW-0614">Plasmid</keyword>
<name>A0ABT7L213_9BACI</name>